<dbReference type="Pfam" id="PF02602">
    <property type="entry name" value="HEM4"/>
    <property type="match status" value="1"/>
</dbReference>
<dbReference type="InterPro" id="IPR036108">
    <property type="entry name" value="4pyrrol_syn_uPrphyn_synt_sf"/>
</dbReference>
<dbReference type="AlphaFoldDB" id="A0A9Q2KWC3"/>
<dbReference type="RefSeq" id="WP_159184440.1">
    <property type="nucleotide sequence ID" value="NZ_JACVJL010000168.1"/>
</dbReference>
<dbReference type="InterPro" id="IPR003754">
    <property type="entry name" value="4pyrrol_synth_uPrphyn_synth"/>
</dbReference>
<accession>A0A9Q2KWC3</accession>
<evidence type="ECO:0000313" key="2">
    <source>
        <dbReference type="EMBL" id="MBK2065593.1"/>
    </source>
</evidence>
<dbReference type="SUPFAM" id="SSF69618">
    <property type="entry name" value="HemD-like"/>
    <property type="match status" value="1"/>
</dbReference>
<protein>
    <submittedName>
        <fullName evidence="2">Uroporphyrinogen-III synthase</fullName>
    </submittedName>
</protein>
<name>A0A9Q2KWC3_9GAMM</name>
<dbReference type="GO" id="GO:0033014">
    <property type="term" value="P:tetrapyrrole biosynthetic process"/>
    <property type="evidence" value="ECO:0007669"/>
    <property type="project" value="InterPro"/>
</dbReference>
<dbReference type="Proteomes" id="UP000701999">
    <property type="component" value="Unassembled WGS sequence"/>
</dbReference>
<dbReference type="GeneID" id="93255160"/>
<dbReference type="GO" id="GO:0004852">
    <property type="term" value="F:uroporphyrinogen-III synthase activity"/>
    <property type="evidence" value="ECO:0007669"/>
    <property type="project" value="InterPro"/>
</dbReference>
<dbReference type="Gene3D" id="3.40.50.10090">
    <property type="match status" value="2"/>
</dbReference>
<sequence>MKILVCRPKDDADKLSQLLRSKGYTATSLPCINIDYIRIASSVLGYTNYIFTSKYAVESLFAQYNSELFHDKKLYSVGQSTAKTLKKYGLDAIYPHDHGSQELLKLILEEDVSDDSFAVISGVSGNELLVKEISQLTKCDKFETYQRVFESVATLSQAYLKFIDDGINPDVIVTTSIDIFKSLNRIFGEIVAPTAAIVTITSPKMLKLVNEQGFKNTLKLEKLDNNCIYQKIREYIEAKKCHRKKIFSKSKPIALMIMLLRSQI</sequence>
<keyword evidence="3" id="KW-1185">Reference proteome</keyword>
<organism evidence="2 3">
    <name type="scientific">Francisella noatunensis</name>
    <dbReference type="NCBI Taxonomy" id="657445"/>
    <lineage>
        <taxon>Bacteria</taxon>
        <taxon>Pseudomonadati</taxon>
        <taxon>Pseudomonadota</taxon>
        <taxon>Gammaproteobacteria</taxon>
        <taxon>Thiotrichales</taxon>
        <taxon>Francisellaceae</taxon>
        <taxon>Francisella</taxon>
    </lineage>
</organism>
<reference evidence="2 3" key="1">
    <citation type="submission" date="2020-09" db="EMBL/GenBank/DDBJ databases">
        <title>Development of specific Francisella tularensis PCR assay based on in-depth characterization of family Francisellaceae.</title>
        <authorList>
            <person name="Ohrman C."/>
            <person name="Sahl J."/>
            <person name="Sjodin A."/>
            <person name="Uneklint I."/>
            <person name="Ballard R."/>
            <person name="Karlsson L."/>
            <person name="Mcdonough R."/>
            <person name="Sundell D."/>
            <person name="Soria K."/>
            <person name="Brindeflk B."/>
            <person name="Vallesi A."/>
            <person name="Ramirez-Paredes J.G."/>
            <person name="Colquhoun D."/>
            <person name="Myrtennas K."/>
            <person name="Birdsell D."/>
            <person name="Johansson A."/>
            <person name="Wagner D."/>
            <person name="Forsman M."/>
        </authorList>
    </citation>
    <scope>NUCLEOTIDE SEQUENCE [LARGE SCALE GENOMIC DNA]</scope>
    <source>
        <strain evidence="2 3">FSC1140</strain>
    </source>
</reference>
<evidence type="ECO:0000313" key="3">
    <source>
        <dbReference type="Proteomes" id="UP000701999"/>
    </source>
</evidence>
<proteinExistence type="predicted"/>
<dbReference type="CDD" id="cd06578">
    <property type="entry name" value="HemD"/>
    <property type="match status" value="1"/>
</dbReference>
<feature type="domain" description="Tetrapyrrole biosynthesis uroporphyrinogen III synthase" evidence="1">
    <location>
        <begin position="13"/>
        <end position="215"/>
    </location>
</feature>
<dbReference type="EMBL" id="JACVKN010000174">
    <property type="protein sequence ID" value="MBK2065593.1"/>
    <property type="molecule type" value="Genomic_DNA"/>
</dbReference>
<gene>
    <name evidence="2" type="ORF">IB647_08305</name>
</gene>
<comment type="caution">
    <text evidence="2">The sequence shown here is derived from an EMBL/GenBank/DDBJ whole genome shotgun (WGS) entry which is preliminary data.</text>
</comment>
<evidence type="ECO:0000259" key="1">
    <source>
        <dbReference type="Pfam" id="PF02602"/>
    </source>
</evidence>